<reference evidence="6" key="1">
    <citation type="journal article" date="2019" name="Int. J. Syst. Evol. Microbiol.">
        <title>The Global Catalogue of Microorganisms (GCM) 10K type strain sequencing project: providing services to taxonomists for standard genome sequencing and annotation.</title>
        <authorList>
            <consortium name="The Broad Institute Genomics Platform"/>
            <consortium name="The Broad Institute Genome Sequencing Center for Infectious Disease"/>
            <person name="Wu L."/>
            <person name="Ma J."/>
        </authorList>
    </citation>
    <scope>NUCLEOTIDE SEQUENCE [LARGE SCALE GENOMIC DNA]</scope>
    <source>
        <strain evidence="6">KCTC 52141</strain>
    </source>
</reference>
<dbReference type="PRINTS" id="PR00069">
    <property type="entry name" value="ALDKETRDTASE"/>
</dbReference>
<keyword evidence="2" id="KW-0521">NADP</keyword>
<name>A0ABV7HP88_9GAMM</name>
<evidence type="ECO:0000313" key="5">
    <source>
        <dbReference type="EMBL" id="MFC3155552.1"/>
    </source>
</evidence>
<dbReference type="Gene3D" id="3.20.20.100">
    <property type="entry name" value="NADP-dependent oxidoreductase domain"/>
    <property type="match status" value="1"/>
</dbReference>
<dbReference type="InterPro" id="IPR018170">
    <property type="entry name" value="Aldo/ket_reductase_CS"/>
</dbReference>
<dbReference type="GO" id="GO:0016491">
    <property type="term" value="F:oxidoreductase activity"/>
    <property type="evidence" value="ECO:0007669"/>
    <property type="project" value="UniProtKB-KW"/>
</dbReference>
<keyword evidence="6" id="KW-1185">Reference proteome</keyword>
<evidence type="ECO:0000259" key="4">
    <source>
        <dbReference type="Pfam" id="PF00248"/>
    </source>
</evidence>
<dbReference type="InterPro" id="IPR023210">
    <property type="entry name" value="NADP_OxRdtase_dom"/>
</dbReference>
<keyword evidence="3 5" id="KW-0560">Oxidoreductase</keyword>
<evidence type="ECO:0000256" key="1">
    <source>
        <dbReference type="ARBA" id="ARBA00007905"/>
    </source>
</evidence>
<dbReference type="RefSeq" id="WP_339616129.1">
    <property type="nucleotide sequence ID" value="NZ_AP031500.1"/>
</dbReference>
<proteinExistence type="inferred from homology"/>
<dbReference type="PROSITE" id="PS00798">
    <property type="entry name" value="ALDOKETO_REDUCTASE_1"/>
    <property type="match status" value="1"/>
</dbReference>
<protein>
    <submittedName>
        <fullName evidence="5">2,5-didehydrogluconate reductase DkgB</fullName>
        <ecNumber evidence="5">1.1.1.346</ecNumber>
    </submittedName>
</protein>
<comment type="caution">
    <text evidence="5">The sequence shown here is derived from an EMBL/GenBank/DDBJ whole genome shotgun (WGS) entry which is preliminary data.</text>
</comment>
<accession>A0ABV7HP88</accession>
<evidence type="ECO:0000256" key="3">
    <source>
        <dbReference type="ARBA" id="ARBA00023002"/>
    </source>
</evidence>
<dbReference type="NCBIfam" id="NF008377">
    <property type="entry name" value="PRK11172.1"/>
    <property type="match status" value="1"/>
</dbReference>
<dbReference type="PIRSF" id="PIRSF000097">
    <property type="entry name" value="AKR"/>
    <property type="match status" value="1"/>
</dbReference>
<dbReference type="PANTHER" id="PTHR43827">
    <property type="entry name" value="2,5-DIKETO-D-GLUCONIC ACID REDUCTASE"/>
    <property type="match status" value="1"/>
</dbReference>
<gene>
    <name evidence="5" type="primary">dkgB</name>
    <name evidence="5" type="ORF">ACFOEB_10110</name>
</gene>
<evidence type="ECO:0000313" key="6">
    <source>
        <dbReference type="Proteomes" id="UP001595548"/>
    </source>
</evidence>
<dbReference type="EMBL" id="JBHRTL010000006">
    <property type="protein sequence ID" value="MFC3155552.1"/>
    <property type="molecule type" value="Genomic_DNA"/>
</dbReference>
<dbReference type="EC" id="1.1.1.346" evidence="5"/>
<dbReference type="PANTHER" id="PTHR43827:SF3">
    <property type="entry name" value="NADP-DEPENDENT OXIDOREDUCTASE DOMAIN-CONTAINING PROTEIN"/>
    <property type="match status" value="1"/>
</dbReference>
<dbReference type="SUPFAM" id="SSF51430">
    <property type="entry name" value="NAD(P)-linked oxidoreductase"/>
    <property type="match status" value="1"/>
</dbReference>
<sequence>MSGSVQLPQPGLGTFRLQDDIVIASVKSALELGYRHIDTAAMYDNEAAVGRAIRESGVPREEIFVTTKIWFDRLSDDDAITALQESLTKLDMDYVDLALIHWPSPDNEVPMAEYLGALDKAREQGLCRAFGVSNFTIAQIDEALGLPCGKRIATNQVEVHPLLANTKLVQHCQSKGIQVTGYMPLAVGKVMDEPVLQKIAAAHKATAAQVALAWVASKNIVVIPSSTKAAHQKANLEALRITLSADEIAQIDQLDRGERVANPPFSPKWDQ</sequence>
<dbReference type="Proteomes" id="UP001595548">
    <property type="component" value="Unassembled WGS sequence"/>
</dbReference>
<dbReference type="Pfam" id="PF00248">
    <property type="entry name" value="Aldo_ket_red"/>
    <property type="match status" value="1"/>
</dbReference>
<evidence type="ECO:0000256" key="2">
    <source>
        <dbReference type="ARBA" id="ARBA00022857"/>
    </source>
</evidence>
<feature type="domain" description="NADP-dependent oxidoreductase" evidence="4">
    <location>
        <begin position="16"/>
        <end position="255"/>
    </location>
</feature>
<organism evidence="5 6">
    <name type="scientific">Gilvimarinus japonicus</name>
    <dbReference type="NCBI Taxonomy" id="1796469"/>
    <lineage>
        <taxon>Bacteria</taxon>
        <taxon>Pseudomonadati</taxon>
        <taxon>Pseudomonadota</taxon>
        <taxon>Gammaproteobacteria</taxon>
        <taxon>Cellvibrionales</taxon>
        <taxon>Cellvibrionaceae</taxon>
        <taxon>Gilvimarinus</taxon>
    </lineage>
</organism>
<dbReference type="InterPro" id="IPR036812">
    <property type="entry name" value="NAD(P)_OxRdtase_dom_sf"/>
</dbReference>
<dbReference type="InterPro" id="IPR020471">
    <property type="entry name" value="AKR"/>
</dbReference>
<comment type="similarity">
    <text evidence="1">Belongs to the aldo/keto reductase family.</text>
</comment>